<feature type="non-terminal residue" evidence="1">
    <location>
        <position position="25"/>
    </location>
</feature>
<protein>
    <submittedName>
        <fullName evidence="1">Uncharacterized protein</fullName>
    </submittedName>
</protein>
<organism evidence="1 2">
    <name type="scientific">Trifolium medium</name>
    <dbReference type="NCBI Taxonomy" id="97028"/>
    <lineage>
        <taxon>Eukaryota</taxon>
        <taxon>Viridiplantae</taxon>
        <taxon>Streptophyta</taxon>
        <taxon>Embryophyta</taxon>
        <taxon>Tracheophyta</taxon>
        <taxon>Spermatophyta</taxon>
        <taxon>Magnoliopsida</taxon>
        <taxon>eudicotyledons</taxon>
        <taxon>Gunneridae</taxon>
        <taxon>Pentapetalae</taxon>
        <taxon>rosids</taxon>
        <taxon>fabids</taxon>
        <taxon>Fabales</taxon>
        <taxon>Fabaceae</taxon>
        <taxon>Papilionoideae</taxon>
        <taxon>50 kb inversion clade</taxon>
        <taxon>NPAAA clade</taxon>
        <taxon>Hologalegina</taxon>
        <taxon>IRL clade</taxon>
        <taxon>Trifolieae</taxon>
        <taxon>Trifolium</taxon>
    </lineage>
</organism>
<comment type="caution">
    <text evidence="1">The sequence shown here is derived from an EMBL/GenBank/DDBJ whole genome shotgun (WGS) entry which is preliminary data.</text>
</comment>
<dbReference type="AlphaFoldDB" id="A0A392W5A1"/>
<dbReference type="EMBL" id="LXQA011369064">
    <property type="protein sequence ID" value="MCI94882.1"/>
    <property type="molecule type" value="Genomic_DNA"/>
</dbReference>
<dbReference type="Proteomes" id="UP000265520">
    <property type="component" value="Unassembled WGS sequence"/>
</dbReference>
<name>A0A392W5A1_9FABA</name>
<sequence length="25" mass="2979">MRIPHMQLPLTDWRCPTNISRLPTT</sequence>
<evidence type="ECO:0000313" key="1">
    <source>
        <dbReference type="EMBL" id="MCI94882.1"/>
    </source>
</evidence>
<keyword evidence="2" id="KW-1185">Reference proteome</keyword>
<proteinExistence type="predicted"/>
<accession>A0A392W5A1</accession>
<reference evidence="1 2" key="1">
    <citation type="journal article" date="2018" name="Front. Plant Sci.">
        <title>Red Clover (Trifolium pratense) and Zigzag Clover (T. medium) - A Picture of Genomic Similarities and Differences.</title>
        <authorList>
            <person name="Dluhosova J."/>
            <person name="Istvanek J."/>
            <person name="Nedelnik J."/>
            <person name="Repkova J."/>
        </authorList>
    </citation>
    <scope>NUCLEOTIDE SEQUENCE [LARGE SCALE GENOMIC DNA]</scope>
    <source>
        <strain evidence="2">cv. 10/8</strain>
        <tissue evidence="1">Leaf</tissue>
    </source>
</reference>
<evidence type="ECO:0000313" key="2">
    <source>
        <dbReference type="Proteomes" id="UP000265520"/>
    </source>
</evidence>